<dbReference type="EMBL" id="CADCXU010009039">
    <property type="protein sequence ID" value="CAA9999720.1"/>
    <property type="molecule type" value="Genomic_DNA"/>
</dbReference>
<feature type="domain" description="Protein kinase" evidence="6">
    <location>
        <begin position="1"/>
        <end position="209"/>
    </location>
</feature>
<organism evidence="7 8">
    <name type="scientific">Nesidiocoris tenuis</name>
    <dbReference type="NCBI Taxonomy" id="355587"/>
    <lineage>
        <taxon>Eukaryota</taxon>
        <taxon>Metazoa</taxon>
        <taxon>Ecdysozoa</taxon>
        <taxon>Arthropoda</taxon>
        <taxon>Hexapoda</taxon>
        <taxon>Insecta</taxon>
        <taxon>Pterygota</taxon>
        <taxon>Neoptera</taxon>
        <taxon>Paraneoptera</taxon>
        <taxon>Hemiptera</taxon>
        <taxon>Heteroptera</taxon>
        <taxon>Panheteroptera</taxon>
        <taxon>Cimicomorpha</taxon>
        <taxon>Miridae</taxon>
        <taxon>Dicyphina</taxon>
        <taxon>Nesidiocoris</taxon>
    </lineage>
</organism>
<dbReference type="PROSITE" id="PS50011">
    <property type="entry name" value="PROTEIN_KINASE_DOM"/>
    <property type="match status" value="1"/>
</dbReference>
<evidence type="ECO:0000256" key="1">
    <source>
        <dbReference type="ARBA" id="ARBA00022527"/>
    </source>
</evidence>
<proteinExistence type="predicted"/>
<dbReference type="GO" id="GO:0005524">
    <property type="term" value="F:ATP binding"/>
    <property type="evidence" value="ECO:0007669"/>
    <property type="project" value="UniProtKB-KW"/>
</dbReference>
<dbReference type="GO" id="GO:0035556">
    <property type="term" value="P:intracellular signal transduction"/>
    <property type="evidence" value="ECO:0007669"/>
    <property type="project" value="TreeGrafter"/>
</dbReference>
<dbReference type="SMART" id="SM00220">
    <property type="entry name" value="S_TKc"/>
    <property type="match status" value="1"/>
</dbReference>
<keyword evidence="2" id="KW-0808">Transferase</keyword>
<protein>
    <recommendedName>
        <fullName evidence="6">Protein kinase domain-containing protein</fullName>
    </recommendedName>
</protein>
<dbReference type="InterPro" id="IPR011009">
    <property type="entry name" value="Kinase-like_dom_sf"/>
</dbReference>
<evidence type="ECO:0000256" key="4">
    <source>
        <dbReference type="ARBA" id="ARBA00022777"/>
    </source>
</evidence>
<dbReference type="SUPFAM" id="SSF56112">
    <property type="entry name" value="Protein kinase-like (PK-like)"/>
    <property type="match status" value="1"/>
</dbReference>
<evidence type="ECO:0000256" key="3">
    <source>
        <dbReference type="ARBA" id="ARBA00022741"/>
    </source>
</evidence>
<keyword evidence="1" id="KW-0723">Serine/threonine-protein kinase</keyword>
<dbReference type="FunFam" id="1.10.510.10:FF:000571">
    <property type="entry name" value="Maternal embryonic leucine zipper kinase"/>
    <property type="match status" value="1"/>
</dbReference>
<dbReference type="PANTHER" id="PTHR24346">
    <property type="entry name" value="MAP/MICROTUBULE AFFINITY-REGULATING KINASE"/>
    <property type="match status" value="1"/>
</dbReference>
<evidence type="ECO:0000259" key="6">
    <source>
        <dbReference type="PROSITE" id="PS50011"/>
    </source>
</evidence>
<dbReference type="OrthoDB" id="541276at2759"/>
<dbReference type="InterPro" id="IPR000719">
    <property type="entry name" value="Prot_kinase_dom"/>
</dbReference>
<keyword evidence="3" id="KW-0547">Nucleotide-binding</keyword>
<gene>
    <name evidence="7" type="ORF">NTEN_LOCUS5988</name>
</gene>
<sequence>MTYRPPDKDNEVYKMAVKVVERSSAEDNFIKRFLPREIEILAEIEHPYVITIYAMMEMNEKAFFFMRFAENGDLLEYVTSHGALRENHGRLWMRQLLLALDYLDRVGIAHRDIKCENILVTANLNIKLADFGFARKFLAEDGRELLCETFCGSLSYAAPEILEGRPFCPKKVDVWSAGIVMFIVFNLEKPFRRKAPQQLLLAQRARAYK</sequence>
<dbReference type="PANTHER" id="PTHR24346:SF82">
    <property type="entry name" value="KP78A-RELATED"/>
    <property type="match status" value="1"/>
</dbReference>
<dbReference type="Pfam" id="PF00069">
    <property type="entry name" value="Pkinase"/>
    <property type="match status" value="1"/>
</dbReference>
<reference evidence="7 8" key="1">
    <citation type="submission" date="2020-02" db="EMBL/GenBank/DDBJ databases">
        <authorList>
            <person name="Ferguson B K."/>
        </authorList>
    </citation>
    <scope>NUCLEOTIDE SEQUENCE [LARGE SCALE GENOMIC DNA]</scope>
</reference>
<name>A0A6H5GDI7_9HEMI</name>
<dbReference type="GO" id="GO:0050321">
    <property type="term" value="F:tau-protein kinase activity"/>
    <property type="evidence" value="ECO:0007669"/>
    <property type="project" value="TreeGrafter"/>
</dbReference>
<keyword evidence="4" id="KW-0418">Kinase</keyword>
<accession>A0A6H5GDI7</accession>
<evidence type="ECO:0000313" key="8">
    <source>
        <dbReference type="Proteomes" id="UP000479000"/>
    </source>
</evidence>
<keyword evidence="5" id="KW-0067">ATP-binding</keyword>
<dbReference type="PROSITE" id="PS00108">
    <property type="entry name" value="PROTEIN_KINASE_ST"/>
    <property type="match status" value="1"/>
</dbReference>
<dbReference type="InterPro" id="IPR008271">
    <property type="entry name" value="Ser/Thr_kinase_AS"/>
</dbReference>
<dbReference type="Gene3D" id="1.10.510.10">
    <property type="entry name" value="Transferase(Phosphotransferase) domain 1"/>
    <property type="match status" value="1"/>
</dbReference>
<evidence type="ECO:0000256" key="2">
    <source>
        <dbReference type="ARBA" id="ARBA00022679"/>
    </source>
</evidence>
<evidence type="ECO:0000313" key="7">
    <source>
        <dbReference type="EMBL" id="CAA9999720.1"/>
    </source>
</evidence>
<dbReference type="GO" id="GO:0000226">
    <property type="term" value="P:microtubule cytoskeleton organization"/>
    <property type="evidence" value="ECO:0007669"/>
    <property type="project" value="TreeGrafter"/>
</dbReference>
<dbReference type="AlphaFoldDB" id="A0A6H5GDI7"/>
<keyword evidence="8" id="KW-1185">Reference proteome</keyword>
<evidence type="ECO:0000256" key="5">
    <source>
        <dbReference type="ARBA" id="ARBA00022840"/>
    </source>
</evidence>
<dbReference type="Proteomes" id="UP000479000">
    <property type="component" value="Unassembled WGS sequence"/>
</dbReference>
<dbReference type="GO" id="GO:0005737">
    <property type="term" value="C:cytoplasm"/>
    <property type="evidence" value="ECO:0007669"/>
    <property type="project" value="TreeGrafter"/>
</dbReference>